<name>A0A371FA19_MUCPR</name>
<dbReference type="PRINTS" id="PR00807">
    <property type="entry name" value="AMBALLERGEN"/>
</dbReference>
<dbReference type="GO" id="GO:0030570">
    <property type="term" value="F:pectate lyase activity"/>
    <property type="evidence" value="ECO:0007669"/>
    <property type="project" value="UniProtKB-EC"/>
</dbReference>
<dbReference type="PANTHER" id="PTHR31683:SF184">
    <property type="entry name" value="PECTATE LYASE"/>
    <property type="match status" value="1"/>
</dbReference>
<feature type="domain" description="Pectate lyase" evidence="12">
    <location>
        <begin position="35"/>
        <end position="153"/>
    </location>
</feature>
<keyword evidence="6" id="KW-0134">Cell wall</keyword>
<dbReference type="EC" id="4.2.2.2" evidence="5 11"/>
<keyword evidence="14" id="KW-1185">Reference proteome</keyword>
<gene>
    <name evidence="13" type="primary">AT59</name>
    <name evidence="13" type="ORF">CR513_45028</name>
</gene>
<evidence type="ECO:0000256" key="4">
    <source>
        <dbReference type="ARBA" id="ARBA00010980"/>
    </source>
</evidence>
<dbReference type="Gene3D" id="2.160.20.10">
    <property type="entry name" value="Single-stranded right-handed beta-helix, Pectin lyase-like"/>
    <property type="match status" value="1"/>
</dbReference>
<dbReference type="InterPro" id="IPR045032">
    <property type="entry name" value="PEL"/>
</dbReference>
<evidence type="ECO:0000313" key="13">
    <source>
        <dbReference type="EMBL" id="RDX75130.1"/>
    </source>
</evidence>
<keyword evidence="6" id="KW-0964">Secreted</keyword>
<evidence type="ECO:0000256" key="11">
    <source>
        <dbReference type="RuleBase" id="RU361123"/>
    </source>
</evidence>
<comment type="catalytic activity">
    <reaction evidence="1 11">
        <text>Eliminative cleavage of (1-&gt;4)-alpha-D-galacturonan to give oligosaccharides with 4-deoxy-alpha-D-galact-4-enuronosyl groups at their non-reducing ends.</text>
        <dbReference type="EC" id="4.2.2.2"/>
    </reaction>
</comment>
<keyword evidence="7 11" id="KW-0479">Metal-binding</keyword>
<reference evidence="13" key="1">
    <citation type="submission" date="2018-05" db="EMBL/GenBank/DDBJ databases">
        <title>Draft genome of Mucuna pruriens seed.</title>
        <authorList>
            <person name="Nnadi N.E."/>
            <person name="Vos R."/>
            <person name="Hasami M.H."/>
            <person name="Devisetty U.K."/>
            <person name="Aguiy J.C."/>
        </authorList>
    </citation>
    <scope>NUCLEOTIDE SEQUENCE [LARGE SCALE GENOMIC DNA]</scope>
    <source>
        <strain evidence="13">JCA_2017</strain>
    </source>
</reference>
<dbReference type="AlphaFoldDB" id="A0A371FA19"/>
<evidence type="ECO:0000256" key="5">
    <source>
        <dbReference type="ARBA" id="ARBA00012272"/>
    </source>
</evidence>
<feature type="non-terminal residue" evidence="13">
    <location>
        <position position="1"/>
    </location>
</feature>
<evidence type="ECO:0000256" key="2">
    <source>
        <dbReference type="ARBA" id="ARBA00004191"/>
    </source>
</evidence>
<evidence type="ECO:0000256" key="3">
    <source>
        <dbReference type="ARBA" id="ARBA00005220"/>
    </source>
</evidence>
<proteinExistence type="inferred from homology"/>
<dbReference type="GO" id="GO:0045490">
    <property type="term" value="P:pectin catabolic process"/>
    <property type="evidence" value="ECO:0007669"/>
    <property type="project" value="UniProtKB-UniPathway"/>
</dbReference>
<evidence type="ECO:0000256" key="1">
    <source>
        <dbReference type="ARBA" id="ARBA00000695"/>
    </source>
</evidence>
<evidence type="ECO:0000256" key="10">
    <source>
        <dbReference type="ARBA" id="ARBA00023239"/>
    </source>
</evidence>
<evidence type="ECO:0000256" key="9">
    <source>
        <dbReference type="ARBA" id="ARBA00022837"/>
    </source>
</evidence>
<sequence length="153" mass="17512">MVIDNSDDDMVNPKPRPLRFVIVQQGPLWIIFKRNMIIKLRQELLISSNKTIEDRGANVQIKNDGDLTMQYVNNVIIHEICINKIVPKDGGMIRDSYTHFGLRIKSNEDALSIFGTSNIWIDHVFLFDSTNGLIDDQIPPPSNNELRSKVTHL</sequence>
<comment type="cofactor">
    <cofactor evidence="11">
        <name>Ca(2+)</name>
        <dbReference type="ChEBI" id="CHEBI:29108"/>
    </cofactor>
    <text evidence="11">Binds 1 Ca(2+) ion. Required for its activity.</text>
</comment>
<evidence type="ECO:0000259" key="12">
    <source>
        <dbReference type="SMART" id="SM00656"/>
    </source>
</evidence>
<dbReference type="OrthoDB" id="1738612at2759"/>
<dbReference type="Proteomes" id="UP000257109">
    <property type="component" value="Unassembled WGS sequence"/>
</dbReference>
<evidence type="ECO:0000256" key="8">
    <source>
        <dbReference type="ARBA" id="ARBA00022729"/>
    </source>
</evidence>
<dbReference type="InterPro" id="IPR018082">
    <property type="entry name" value="AmbAllergen"/>
</dbReference>
<comment type="similarity">
    <text evidence="4 11">Belongs to the polysaccharide lyase 1 family.</text>
</comment>
<dbReference type="InterPro" id="IPR011050">
    <property type="entry name" value="Pectin_lyase_fold/virulence"/>
</dbReference>
<organism evidence="13 14">
    <name type="scientific">Mucuna pruriens</name>
    <name type="common">Velvet bean</name>
    <name type="synonym">Dolichos pruriens</name>
    <dbReference type="NCBI Taxonomy" id="157652"/>
    <lineage>
        <taxon>Eukaryota</taxon>
        <taxon>Viridiplantae</taxon>
        <taxon>Streptophyta</taxon>
        <taxon>Embryophyta</taxon>
        <taxon>Tracheophyta</taxon>
        <taxon>Spermatophyta</taxon>
        <taxon>Magnoliopsida</taxon>
        <taxon>eudicotyledons</taxon>
        <taxon>Gunneridae</taxon>
        <taxon>Pentapetalae</taxon>
        <taxon>rosids</taxon>
        <taxon>fabids</taxon>
        <taxon>Fabales</taxon>
        <taxon>Fabaceae</taxon>
        <taxon>Papilionoideae</taxon>
        <taxon>50 kb inversion clade</taxon>
        <taxon>NPAAA clade</taxon>
        <taxon>indigoferoid/millettioid clade</taxon>
        <taxon>Phaseoleae</taxon>
        <taxon>Mucuna</taxon>
    </lineage>
</organism>
<dbReference type="STRING" id="157652.A0A371FA19"/>
<evidence type="ECO:0000256" key="7">
    <source>
        <dbReference type="ARBA" id="ARBA00022723"/>
    </source>
</evidence>
<keyword evidence="10 11" id="KW-0456">Lyase</keyword>
<dbReference type="SMART" id="SM00656">
    <property type="entry name" value="Amb_all"/>
    <property type="match status" value="1"/>
</dbReference>
<dbReference type="EMBL" id="QJKJ01009937">
    <property type="protein sequence ID" value="RDX75130.1"/>
    <property type="molecule type" value="Genomic_DNA"/>
</dbReference>
<protein>
    <recommendedName>
        <fullName evidence="5 11">Pectate lyase</fullName>
        <ecNumber evidence="5 11">4.2.2.2</ecNumber>
    </recommendedName>
</protein>
<dbReference type="UniPathway" id="UPA00545">
    <property type="reaction ID" value="UER00824"/>
</dbReference>
<evidence type="ECO:0000313" key="14">
    <source>
        <dbReference type="Proteomes" id="UP000257109"/>
    </source>
</evidence>
<accession>A0A371FA19</accession>
<dbReference type="SUPFAM" id="SSF51126">
    <property type="entry name" value="Pectin lyase-like"/>
    <property type="match status" value="1"/>
</dbReference>
<comment type="caution">
    <text evidence="13">The sequence shown here is derived from an EMBL/GenBank/DDBJ whole genome shotgun (WGS) entry which is preliminary data.</text>
</comment>
<comment type="subcellular location">
    <subcellularLocation>
        <location evidence="2">Secreted</location>
        <location evidence="2">Cell wall</location>
    </subcellularLocation>
</comment>
<dbReference type="InterPro" id="IPR012334">
    <property type="entry name" value="Pectin_lyas_fold"/>
</dbReference>
<dbReference type="PANTHER" id="PTHR31683">
    <property type="entry name" value="PECTATE LYASE 18-RELATED"/>
    <property type="match status" value="1"/>
</dbReference>
<evidence type="ECO:0000256" key="6">
    <source>
        <dbReference type="ARBA" id="ARBA00022512"/>
    </source>
</evidence>
<keyword evidence="9 11" id="KW-0106">Calcium</keyword>
<keyword evidence="8" id="KW-0732">Signal</keyword>
<comment type="pathway">
    <text evidence="3 11">Glycan metabolism; pectin degradation; 2-dehydro-3-deoxy-D-gluconate from pectin: step 2/5.</text>
</comment>
<dbReference type="InterPro" id="IPR002022">
    <property type="entry name" value="Pec_lyase"/>
</dbReference>
<dbReference type="GO" id="GO:0046872">
    <property type="term" value="F:metal ion binding"/>
    <property type="evidence" value="ECO:0007669"/>
    <property type="project" value="UniProtKB-KW"/>
</dbReference>